<dbReference type="Proteomes" id="UP000095672">
    <property type="component" value="Chromosome"/>
</dbReference>
<evidence type="ECO:0000256" key="1">
    <source>
        <dbReference type="ARBA" id="ARBA00023002"/>
    </source>
</evidence>
<dbReference type="PATRIC" id="fig|1769779.3.peg.958"/>
<dbReference type="InterPro" id="IPR036188">
    <property type="entry name" value="FAD/NAD-bd_sf"/>
</dbReference>
<dbReference type="InterPro" id="IPR006076">
    <property type="entry name" value="FAD-dep_OxRdtase"/>
</dbReference>
<dbReference type="SUPFAM" id="SSF51905">
    <property type="entry name" value="FAD/NAD(P)-binding domain"/>
    <property type="match status" value="1"/>
</dbReference>
<dbReference type="EMBL" id="CP014143">
    <property type="protein sequence ID" value="AOS96407.1"/>
    <property type="molecule type" value="Genomic_DNA"/>
</dbReference>
<name>A0A1C9W5K4_9GAMM</name>
<feature type="domain" description="FAD dependent oxidoreductase" evidence="2">
    <location>
        <begin position="47"/>
        <end position="405"/>
    </location>
</feature>
<dbReference type="Gene3D" id="3.30.9.10">
    <property type="entry name" value="D-Amino Acid Oxidase, subunit A, domain 2"/>
    <property type="match status" value="1"/>
</dbReference>
<dbReference type="GO" id="GO:0016491">
    <property type="term" value="F:oxidoreductase activity"/>
    <property type="evidence" value="ECO:0007669"/>
    <property type="project" value="UniProtKB-KW"/>
</dbReference>
<dbReference type="GO" id="GO:0005737">
    <property type="term" value="C:cytoplasm"/>
    <property type="evidence" value="ECO:0007669"/>
    <property type="project" value="TreeGrafter"/>
</dbReference>
<dbReference type="STRING" id="1769779.AUP74_00940"/>
<dbReference type="PANTHER" id="PTHR13847">
    <property type="entry name" value="SARCOSINE DEHYDROGENASE-RELATED"/>
    <property type="match status" value="1"/>
</dbReference>
<evidence type="ECO:0000313" key="4">
    <source>
        <dbReference type="Proteomes" id="UP000095672"/>
    </source>
</evidence>
<reference evidence="4" key="1">
    <citation type="submission" date="2016-01" db="EMBL/GenBank/DDBJ databases">
        <title>Complete genome sequence of Microbulbifer sp. CCB-MM1, a halophile isolated from Matang Mangrove Forest, Perak.</title>
        <authorList>
            <person name="Moh T.H."/>
            <person name="Dinesh B."/>
            <person name="Lau N.-S."/>
            <person name="Go F."/>
            <person name="Alexander Chong S.-C."/>
        </authorList>
    </citation>
    <scope>NUCLEOTIDE SEQUENCE [LARGE SCALE GENOMIC DNA]</scope>
    <source>
        <strain evidence="4">CCB-MM1</strain>
    </source>
</reference>
<dbReference type="Pfam" id="PF01266">
    <property type="entry name" value="DAO"/>
    <property type="match status" value="1"/>
</dbReference>
<keyword evidence="4" id="KW-1185">Reference proteome</keyword>
<keyword evidence="1 3" id="KW-0560">Oxidoreductase</keyword>
<evidence type="ECO:0000259" key="2">
    <source>
        <dbReference type="Pfam" id="PF01266"/>
    </source>
</evidence>
<accession>A0A1C9W5K4</accession>
<proteinExistence type="predicted"/>
<dbReference type="Gene3D" id="3.50.50.60">
    <property type="entry name" value="FAD/NAD(P)-binding domain"/>
    <property type="match status" value="1"/>
</dbReference>
<dbReference type="KEGG" id="micc:AUP74_00940"/>
<dbReference type="PANTHER" id="PTHR13847:SF281">
    <property type="entry name" value="FAD DEPENDENT OXIDOREDUCTASE DOMAIN-CONTAINING PROTEIN"/>
    <property type="match status" value="1"/>
</dbReference>
<dbReference type="EC" id="1.4.3.-" evidence="3"/>
<protein>
    <submittedName>
        <fullName evidence="3">Gamma-glutamylputrescine oxidoreductase</fullName>
        <ecNumber evidence="3">1.4.3.-</ecNumber>
    </submittedName>
</protein>
<sequence>MRKNMCDEQTRTDALEALAGTTFFPYWLDAPQRPRDEPALQTPESCDLLIVGGGFTGLWAAVQAKEADPDRNVVLIEANSIAIGASGRPAAILSTSVMHGLANAQRLYPDDMEELERLGKENLDGFRETIERYGIDCDLEWGGELTVAIGEEGLEDIKKEHKLYCHYGHDAHLLDEDAIRHEINSPLFSGGLWSKKRSGTVHPAKLAWGLKRVALELGVRIYENTPMVENRKSGTGVEITTPKASIQANRVLLATNAFAAGNRKIRTRVAAIRDRIVVTEPLTEAQLSEIGWQNRQGIYDTRTQLNYMRLTADNRILFGGRLDYFFGNNTDPDEDKAPEPYVRLIDNFYRTFPTLRGIRFTHAWSGPIALTTRMAVHYQYYHGGKMLYAGGYSGFGVTATRFGARVALAILDDKKTPERKLKFASSKPAYIPPEPFRWIGAKITMYALDTLDEKGGWRVPWVRMVERMGFPVTQK</sequence>
<dbReference type="AlphaFoldDB" id="A0A1C9W5K4"/>
<organism evidence="3 4">
    <name type="scientific">Microbulbifer aggregans</name>
    <dbReference type="NCBI Taxonomy" id="1769779"/>
    <lineage>
        <taxon>Bacteria</taxon>
        <taxon>Pseudomonadati</taxon>
        <taxon>Pseudomonadota</taxon>
        <taxon>Gammaproteobacteria</taxon>
        <taxon>Cellvibrionales</taxon>
        <taxon>Microbulbiferaceae</taxon>
        <taxon>Microbulbifer</taxon>
    </lineage>
</organism>
<gene>
    <name evidence="3" type="primary">puuB_1</name>
    <name evidence="3" type="ORF">AUP74_00940</name>
</gene>
<evidence type="ECO:0000313" key="3">
    <source>
        <dbReference type="EMBL" id="AOS96407.1"/>
    </source>
</evidence>